<organism evidence="3 4">
    <name type="scientific">Stutzerimonas stutzeri (strain A1501)</name>
    <name type="common">Pseudomonas stutzeri</name>
    <dbReference type="NCBI Taxonomy" id="379731"/>
    <lineage>
        <taxon>Bacteria</taxon>
        <taxon>Pseudomonadati</taxon>
        <taxon>Pseudomonadota</taxon>
        <taxon>Gammaproteobacteria</taxon>
        <taxon>Pseudomonadales</taxon>
        <taxon>Pseudomonadaceae</taxon>
        <taxon>Stutzerimonas</taxon>
    </lineage>
</organism>
<dbReference type="PANTHER" id="PTHR20883:SF48">
    <property type="entry name" value="ECTOINE DIOXYGENASE"/>
    <property type="match status" value="1"/>
</dbReference>
<evidence type="ECO:0000313" key="3">
    <source>
        <dbReference type="EMBL" id="ABP81193.1"/>
    </source>
</evidence>
<dbReference type="AlphaFoldDB" id="A4VQE2"/>
<feature type="compositionally biased region" description="Basic and acidic residues" evidence="2">
    <location>
        <begin position="12"/>
        <end position="25"/>
    </location>
</feature>
<dbReference type="Gene3D" id="2.60.120.620">
    <property type="entry name" value="q2cbj1_9rhob like domain"/>
    <property type="match status" value="1"/>
</dbReference>
<comment type="cofactor">
    <cofactor evidence="1">
        <name>Fe(2+)</name>
        <dbReference type="ChEBI" id="CHEBI:29033"/>
    </cofactor>
</comment>
<dbReference type="GO" id="GO:0005506">
    <property type="term" value="F:iron ion binding"/>
    <property type="evidence" value="ECO:0007669"/>
    <property type="project" value="UniProtKB-ARBA"/>
</dbReference>
<dbReference type="Pfam" id="PF05721">
    <property type="entry name" value="PhyH"/>
    <property type="match status" value="1"/>
</dbReference>
<dbReference type="eggNOG" id="COG5285">
    <property type="taxonomic scope" value="Bacteria"/>
</dbReference>
<dbReference type="SUPFAM" id="SSF51197">
    <property type="entry name" value="Clavaminate synthase-like"/>
    <property type="match status" value="1"/>
</dbReference>
<dbReference type="InterPro" id="IPR008775">
    <property type="entry name" value="Phytyl_CoA_dOase-like"/>
</dbReference>
<reference evidence="3 4" key="1">
    <citation type="journal article" date="2008" name="Proc. Natl. Acad. Sci. U.S.A.">
        <title>Nitrogen fixation island and rhizosphere competence traits in the genome of root-associated Pseudomonas stutzeri A1501.</title>
        <authorList>
            <person name="Yan Y."/>
            <person name="Yang J."/>
            <person name="Dou Y."/>
            <person name="Chen M."/>
            <person name="Ping S."/>
            <person name="Peng J."/>
            <person name="Lu W."/>
            <person name="Zhang W."/>
            <person name="Yao Z."/>
            <person name="Li H."/>
            <person name="Liu W."/>
            <person name="He S."/>
            <person name="Geng L."/>
            <person name="Zhang X."/>
            <person name="Yang F."/>
            <person name="Yu H."/>
            <person name="Zhan Y."/>
            <person name="Li D."/>
            <person name="Lin Z."/>
            <person name="Wang Y."/>
            <person name="Elmerich C."/>
            <person name="Lin M."/>
            <person name="Jin Q."/>
        </authorList>
    </citation>
    <scope>NUCLEOTIDE SEQUENCE [LARGE SCALE GENOMIC DNA]</scope>
    <source>
        <strain evidence="3 4">A1501</strain>
    </source>
</reference>
<feature type="region of interest" description="Disordered" evidence="2">
    <location>
        <begin position="1"/>
        <end position="32"/>
    </location>
</feature>
<evidence type="ECO:0000313" key="4">
    <source>
        <dbReference type="Proteomes" id="UP000000233"/>
    </source>
</evidence>
<proteinExistence type="predicted"/>
<sequence length="313" mass="34625">MTPLLATPPGAPERESSGAARDHATGCRSSAGTVSPQAFNRLSTGVRAAYAERKSSASAAMPESSDLQQQLAALHQQGFVLLPAVIDPPTITELRKAIDGLEPIHWDYQGLVDDHYKCVFNRSPFWLRFLDLPGVIELAEAALGTDCHIIGQTAWRSRPGFIGGELHADYLAMELPESLLADPAFELPMQICTAHLYLNDIDADLCPTLVIPGSHRAGRKPQPGETQWHGRSAEPVLCKAGDMLLFRSDLWHAGSRNRSAERSRYLLQIHYGRRMVAQKFSPYLHFRFNPEVLAAATPRQRRLLGEHEAAEYD</sequence>
<evidence type="ECO:0000256" key="1">
    <source>
        <dbReference type="ARBA" id="ARBA00001954"/>
    </source>
</evidence>
<dbReference type="KEGG" id="psa:PST_3565"/>
<protein>
    <submittedName>
        <fullName evidence="3">Protein involved in biosynthesis of mitomycin antibiotics/polyketide fumonisin</fullName>
    </submittedName>
</protein>
<gene>
    <name evidence="3" type="ordered locus">PST_3565</name>
</gene>
<keyword evidence="4" id="KW-1185">Reference proteome</keyword>
<dbReference type="EMBL" id="CP000304">
    <property type="protein sequence ID" value="ABP81193.1"/>
    <property type="molecule type" value="Genomic_DNA"/>
</dbReference>
<dbReference type="Proteomes" id="UP000000233">
    <property type="component" value="Chromosome"/>
</dbReference>
<name>A4VQE2_STUS1</name>
<dbReference type="GO" id="GO:0016706">
    <property type="term" value="F:2-oxoglutarate-dependent dioxygenase activity"/>
    <property type="evidence" value="ECO:0007669"/>
    <property type="project" value="UniProtKB-ARBA"/>
</dbReference>
<accession>A4VQE2</accession>
<dbReference type="PANTHER" id="PTHR20883">
    <property type="entry name" value="PHYTANOYL-COA DIOXYGENASE DOMAIN CONTAINING 1"/>
    <property type="match status" value="1"/>
</dbReference>
<evidence type="ECO:0000256" key="2">
    <source>
        <dbReference type="SAM" id="MobiDB-lite"/>
    </source>
</evidence>
<dbReference type="HOGENOM" id="CLU_047725_2_0_6"/>